<sequence>MSARAMAWAMKQRAGGAPQKLVLLALARLADQRGETNCTNATIGNICEIENDGVRRHLVKLEARGLIVRSPSFREDGGRDVNRITLACPKPRQSRRRKNVAPRDICENVAAIGGEWGRA</sequence>
<keyword evidence="2" id="KW-1185">Reference proteome</keyword>
<evidence type="ECO:0008006" key="3">
    <source>
        <dbReference type="Google" id="ProtNLM"/>
    </source>
</evidence>
<proteinExistence type="predicted"/>
<dbReference type="KEGG" id="mtw:CQW49_07245"/>
<dbReference type="Pfam" id="PF13730">
    <property type="entry name" value="HTH_36"/>
    <property type="match status" value="1"/>
</dbReference>
<dbReference type="SUPFAM" id="SSF46785">
    <property type="entry name" value="Winged helix' DNA-binding domain"/>
    <property type="match status" value="1"/>
</dbReference>
<evidence type="ECO:0000313" key="2">
    <source>
        <dbReference type="Proteomes" id="UP000230709"/>
    </source>
</evidence>
<accession>A0A2D2CY92</accession>
<dbReference type="STRING" id="595536.GCA_000178815_03707"/>
<name>A0A2D2CY92_METT3</name>
<protein>
    <recommendedName>
        <fullName evidence="3">Helix-turn-helix domain-containing protein</fullName>
    </recommendedName>
</protein>
<reference evidence="2" key="1">
    <citation type="submission" date="2017-10" db="EMBL/GenBank/DDBJ databases">
        <title>Completed PacBio SMRT sequence of Methylosinus trichosporium OB3b reveals presence of a third large plasmid.</title>
        <authorList>
            <person name="Charles T.C."/>
            <person name="Lynch M.D.J."/>
            <person name="Heil J.R."/>
            <person name="Cheng J."/>
        </authorList>
    </citation>
    <scope>NUCLEOTIDE SEQUENCE [LARGE SCALE GENOMIC DNA]</scope>
    <source>
        <strain evidence="2">OB3b</strain>
    </source>
</reference>
<organism evidence="1 2">
    <name type="scientific">Methylosinus trichosporium (strain ATCC 35070 / NCIMB 11131 / UNIQEM 75 / OB3b)</name>
    <dbReference type="NCBI Taxonomy" id="595536"/>
    <lineage>
        <taxon>Bacteria</taxon>
        <taxon>Pseudomonadati</taxon>
        <taxon>Pseudomonadota</taxon>
        <taxon>Alphaproteobacteria</taxon>
        <taxon>Hyphomicrobiales</taxon>
        <taxon>Methylocystaceae</taxon>
        <taxon>Methylosinus</taxon>
    </lineage>
</organism>
<dbReference type="Gene3D" id="1.10.10.10">
    <property type="entry name" value="Winged helix-like DNA-binding domain superfamily/Winged helix DNA-binding domain"/>
    <property type="match status" value="1"/>
</dbReference>
<evidence type="ECO:0000313" key="1">
    <source>
        <dbReference type="EMBL" id="ATQ67707.1"/>
    </source>
</evidence>
<dbReference type="InterPro" id="IPR036388">
    <property type="entry name" value="WH-like_DNA-bd_sf"/>
</dbReference>
<dbReference type="InterPro" id="IPR036390">
    <property type="entry name" value="WH_DNA-bd_sf"/>
</dbReference>
<gene>
    <name evidence="1" type="ORF">CQW49_07245</name>
</gene>
<dbReference type="Proteomes" id="UP000230709">
    <property type="component" value="Chromosome"/>
</dbReference>
<dbReference type="AlphaFoldDB" id="A0A2D2CY92"/>
<dbReference type="EMBL" id="CP023737">
    <property type="protein sequence ID" value="ATQ67707.1"/>
    <property type="molecule type" value="Genomic_DNA"/>
</dbReference>